<feature type="chain" id="PRO_5042096608" description="Secreted protein" evidence="1">
    <location>
        <begin position="20"/>
        <end position="145"/>
    </location>
</feature>
<keyword evidence="1" id="KW-0732">Signal</keyword>
<evidence type="ECO:0008006" key="4">
    <source>
        <dbReference type="Google" id="ProtNLM"/>
    </source>
</evidence>
<accession>A0AAD9KCX2</accession>
<dbReference type="EMBL" id="JAODUO010001209">
    <property type="protein sequence ID" value="KAK2168987.1"/>
    <property type="molecule type" value="Genomic_DNA"/>
</dbReference>
<name>A0AAD9KCX2_RIDPI</name>
<evidence type="ECO:0000313" key="3">
    <source>
        <dbReference type="Proteomes" id="UP001209878"/>
    </source>
</evidence>
<comment type="caution">
    <text evidence="2">The sequence shown here is derived from an EMBL/GenBank/DDBJ whole genome shotgun (WGS) entry which is preliminary data.</text>
</comment>
<evidence type="ECO:0000313" key="2">
    <source>
        <dbReference type="EMBL" id="KAK2168987.1"/>
    </source>
</evidence>
<dbReference type="AlphaFoldDB" id="A0AAD9KCX2"/>
<keyword evidence="3" id="KW-1185">Reference proteome</keyword>
<evidence type="ECO:0000256" key="1">
    <source>
        <dbReference type="SAM" id="SignalP"/>
    </source>
</evidence>
<dbReference type="Proteomes" id="UP001209878">
    <property type="component" value="Unassembled WGS sequence"/>
</dbReference>
<protein>
    <recommendedName>
        <fullName evidence="4">Secreted protein</fullName>
    </recommendedName>
</protein>
<feature type="signal peptide" evidence="1">
    <location>
        <begin position="1"/>
        <end position="19"/>
    </location>
</feature>
<proteinExistence type="predicted"/>
<gene>
    <name evidence="2" type="ORF">NP493_1210g00005</name>
</gene>
<organism evidence="2 3">
    <name type="scientific">Ridgeia piscesae</name>
    <name type="common">Tubeworm</name>
    <dbReference type="NCBI Taxonomy" id="27915"/>
    <lineage>
        <taxon>Eukaryota</taxon>
        <taxon>Metazoa</taxon>
        <taxon>Spiralia</taxon>
        <taxon>Lophotrochozoa</taxon>
        <taxon>Annelida</taxon>
        <taxon>Polychaeta</taxon>
        <taxon>Sedentaria</taxon>
        <taxon>Canalipalpata</taxon>
        <taxon>Sabellida</taxon>
        <taxon>Siboglinidae</taxon>
        <taxon>Ridgeia</taxon>
    </lineage>
</organism>
<sequence>MSCPLRVMVLFGLPLGLIAFVGPPRYTHRPDSVAEKYEADVNSLLSTPMKENYSVLRPIFDRLGLQPLHHRRSRRGVNDYLLVMTACGRSKDICQKLSPAARYVVSNIAVATCTCECATPDKSRMACRVSWYDSSARNKIIWNHM</sequence>
<reference evidence="2" key="1">
    <citation type="journal article" date="2023" name="Mol. Biol. Evol.">
        <title>Third-Generation Sequencing Reveals the Adaptive Role of the Epigenome in Three Deep-Sea Polychaetes.</title>
        <authorList>
            <person name="Perez M."/>
            <person name="Aroh O."/>
            <person name="Sun Y."/>
            <person name="Lan Y."/>
            <person name="Juniper S.K."/>
            <person name="Young C.R."/>
            <person name="Angers B."/>
            <person name="Qian P.Y."/>
        </authorList>
    </citation>
    <scope>NUCLEOTIDE SEQUENCE</scope>
    <source>
        <strain evidence="2">R07B-5</strain>
    </source>
</reference>